<proteinExistence type="predicted"/>
<reference evidence="3 4" key="1">
    <citation type="submission" date="2023-07" db="EMBL/GenBank/DDBJ databases">
        <title>Sorghum-associated microbial communities from plants grown in Nebraska, USA.</title>
        <authorList>
            <person name="Schachtman D."/>
        </authorList>
    </citation>
    <scope>NUCLEOTIDE SEQUENCE [LARGE SCALE GENOMIC DNA]</scope>
    <source>
        <strain evidence="3 4">BE211</strain>
    </source>
</reference>
<keyword evidence="4" id="KW-1185">Reference proteome</keyword>
<dbReference type="RefSeq" id="WP_310258622.1">
    <property type="nucleotide sequence ID" value="NZ_JAVDWA010000003.1"/>
</dbReference>
<sequence>MADNKKLQNYIIAGLLLLSLIGGLYGYFGLLSPLDTKISIVDSEIKQQQTLLKKTEASIPIFTQDSNENTYPLQEEVPVKPLIDQLMLQFEKAEVVSDSLVLSMQFSDGDDSLDEEEADQAPTTQEEPAAETTNNDTATNTAPATYDTTGKTEVADSKVNVTPESLPEGVKKVTSEMTVLSKNYDGLLKFLNTIEDFKRITVIEGITFTGMSEIERAAAAADETQTSPDQLKYEVTIAAYYLPELTDYLKDLPKGDFPAPNGKENPLSGAEPNKKED</sequence>
<organism evidence="3 4">
    <name type="scientific">Fictibacillus barbaricus</name>
    <dbReference type="NCBI Taxonomy" id="182136"/>
    <lineage>
        <taxon>Bacteria</taxon>
        <taxon>Bacillati</taxon>
        <taxon>Bacillota</taxon>
        <taxon>Bacilli</taxon>
        <taxon>Bacillales</taxon>
        <taxon>Fictibacillaceae</taxon>
        <taxon>Fictibacillus</taxon>
    </lineage>
</organism>
<feature type="compositionally biased region" description="Low complexity" evidence="1">
    <location>
        <begin position="120"/>
        <end position="149"/>
    </location>
</feature>
<evidence type="ECO:0000313" key="3">
    <source>
        <dbReference type="EMBL" id="MDR7073135.1"/>
    </source>
</evidence>
<keyword evidence="2" id="KW-0812">Transmembrane</keyword>
<dbReference type="EMBL" id="JAVDWA010000003">
    <property type="protein sequence ID" value="MDR7073135.1"/>
    <property type="molecule type" value="Genomic_DNA"/>
</dbReference>
<keyword evidence="2" id="KW-0472">Membrane</keyword>
<accession>A0ABU1U0Y3</accession>
<keyword evidence="2" id="KW-1133">Transmembrane helix</keyword>
<evidence type="ECO:0000313" key="4">
    <source>
        <dbReference type="Proteomes" id="UP001258181"/>
    </source>
</evidence>
<name>A0ABU1U0Y3_9BACL</name>
<feature type="region of interest" description="Disordered" evidence="1">
    <location>
        <begin position="252"/>
        <end position="277"/>
    </location>
</feature>
<dbReference type="InterPro" id="IPR014717">
    <property type="entry name" value="Transl_elong_EF1B/ribsomal_bS6"/>
</dbReference>
<comment type="caution">
    <text evidence="3">The sequence shown here is derived from an EMBL/GenBank/DDBJ whole genome shotgun (WGS) entry which is preliminary data.</text>
</comment>
<feature type="transmembrane region" description="Helical" evidence="2">
    <location>
        <begin position="7"/>
        <end position="28"/>
    </location>
</feature>
<evidence type="ECO:0000256" key="1">
    <source>
        <dbReference type="SAM" id="MobiDB-lite"/>
    </source>
</evidence>
<evidence type="ECO:0000256" key="2">
    <source>
        <dbReference type="SAM" id="Phobius"/>
    </source>
</evidence>
<protein>
    <submittedName>
        <fullName evidence="3">Type IV pilus assembly protein PilO</fullName>
    </submittedName>
</protein>
<gene>
    <name evidence="3" type="ORF">J2X07_002121</name>
</gene>
<dbReference type="Gene3D" id="3.30.70.60">
    <property type="match status" value="1"/>
</dbReference>
<feature type="compositionally biased region" description="Acidic residues" evidence="1">
    <location>
        <begin position="109"/>
        <end position="119"/>
    </location>
</feature>
<feature type="region of interest" description="Disordered" evidence="1">
    <location>
        <begin position="109"/>
        <end position="152"/>
    </location>
</feature>
<dbReference type="Proteomes" id="UP001258181">
    <property type="component" value="Unassembled WGS sequence"/>
</dbReference>